<proteinExistence type="predicted"/>
<name>A0A0C2D6J6_9BILA</name>
<organism evidence="1 2">
    <name type="scientific">Ancylostoma duodenale</name>
    <dbReference type="NCBI Taxonomy" id="51022"/>
    <lineage>
        <taxon>Eukaryota</taxon>
        <taxon>Metazoa</taxon>
        <taxon>Ecdysozoa</taxon>
        <taxon>Nematoda</taxon>
        <taxon>Chromadorea</taxon>
        <taxon>Rhabditida</taxon>
        <taxon>Rhabditina</taxon>
        <taxon>Rhabditomorpha</taxon>
        <taxon>Strongyloidea</taxon>
        <taxon>Ancylostomatidae</taxon>
        <taxon>Ancylostomatinae</taxon>
        <taxon>Ancylostoma</taxon>
    </lineage>
</organism>
<accession>A0A0C2D6J6</accession>
<gene>
    <name evidence="1" type="ORF">ANCDUO_12062</name>
</gene>
<sequence>MEGLLAPARYIRRSTGVKVIKDSEGKKVSRLGMETVVKEYQERLFRSSLDTVLGRMLTPCLKKHPTVHAVRSSPCGEIDA</sequence>
<evidence type="ECO:0000313" key="1">
    <source>
        <dbReference type="EMBL" id="KIH57742.1"/>
    </source>
</evidence>
<reference evidence="1 2" key="1">
    <citation type="submission" date="2013-12" db="EMBL/GenBank/DDBJ databases">
        <title>Draft genome of the parsitic nematode Ancylostoma duodenale.</title>
        <authorList>
            <person name="Mitreva M."/>
        </authorList>
    </citation>
    <scope>NUCLEOTIDE SEQUENCE [LARGE SCALE GENOMIC DNA]</scope>
    <source>
        <strain evidence="1 2">Zhejiang</strain>
    </source>
</reference>
<evidence type="ECO:0000313" key="2">
    <source>
        <dbReference type="Proteomes" id="UP000054047"/>
    </source>
</evidence>
<keyword evidence="2" id="KW-1185">Reference proteome</keyword>
<dbReference type="Proteomes" id="UP000054047">
    <property type="component" value="Unassembled WGS sequence"/>
</dbReference>
<protein>
    <submittedName>
        <fullName evidence="1">Uncharacterized protein</fullName>
    </submittedName>
</protein>
<dbReference type="AlphaFoldDB" id="A0A0C2D6J6"/>
<dbReference type="EMBL" id="KN733991">
    <property type="protein sequence ID" value="KIH57742.1"/>
    <property type="molecule type" value="Genomic_DNA"/>
</dbReference>